<feature type="chain" id="PRO_5042896232" description="Lipase" evidence="2">
    <location>
        <begin position="24"/>
        <end position="450"/>
    </location>
</feature>
<reference evidence="3" key="1">
    <citation type="journal article" date="2023" name="Mol. Phylogenet. Evol.">
        <title>Genome-scale phylogeny and comparative genomics of the fungal order Sordariales.</title>
        <authorList>
            <person name="Hensen N."/>
            <person name="Bonometti L."/>
            <person name="Westerberg I."/>
            <person name="Brannstrom I.O."/>
            <person name="Guillou S."/>
            <person name="Cros-Aarteil S."/>
            <person name="Calhoun S."/>
            <person name="Haridas S."/>
            <person name="Kuo A."/>
            <person name="Mondo S."/>
            <person name="Pangilinan J."/>
            <person name="Riley R."/>
            <person name="LaButti K."/>
            <person name="Andreopoulos B."/>
            <person name="Lipzen A."/>
            <person name="Chen C."/>
            <person name="Yan M."/>
            <person name="Daum C."/>
            <person name="Ng V."/>
            <person name="Clum A."/>
            <person name="Steindorff A."/>
            <person name="Ohm R.A."/>
            <person name="Martin F."/>
            <person name="Silar P."/>
            <person name="Natvig D.O."/>
            <person name="Lalanne C."/>
            <person name="Gautier V."/>
            <person name="Ament-Velasquez S.L."/>
            <person name="Kruys A."/>
            <person name="Hutchinson M.I."/>
            <person name="Powell A.J."/>
            <person name="Barry K."/>
            <person name="Miller A.N."/>
            <person name="Grigoriev I.V."/>
            <person name="Debuchy R."/>
            <person name="Gladieux P."/>
            <person name="Hiltunen Thoren M."/>
            <person name="Johannesson H."/>
        </authorList>
    </citation>
    <scope>NUCLEOTIDE SEQUENCE</scope>
    <source>
        <strain evidence="3">CBS 103.79</strain>
    </source>
</reference>
<accession>A0AAN6MRP6</accession>
<dbReference type="Gene3D" id="1.10.260.130">
    <property type="match status" value="1"/>
</dbReference>
<comment type="caution">
    <text evidence="3">The sequence shown here is derived from an EMBL/GenBank/DDBJ whole genome shotgun (WGS) entry which is preliminary data.</text>
</comment>
<dbReference type="Gene3D" id="3.40.50.1820">
    <property type="entry name" value="alpha/beta hydrolase"/>
    <property type="match status" value="1"/>
</dbReference>
<dbReference type="Proteomes" id="UP001303889">
    <property type="component" value="Unassembled WGS sequence"/>
</dbReference>
<keyword evidence="4" id="KW-1185">Reference proteome</keyword>
<evidence type="ECO:0000256" key="2">
    <source>
        <dbReference type="SAM" id="SignalP"/>
    </source>
</evidence>
<dbReference type="GO" id="GO:0004806">
    <property type="term" value="F:triacylglycerol lipase activity"/>
    <property type="evidence" value="ECO:0007669"/>
    <property type="project" value="InterPro"/>
</dbReference>
<dbReference type="InterPro" id="IPR005152">
    <property type="entry name" value="Lipase_secreted"/>
</dbReference>
<dbReference type="GO" id="GO:0016042">
    <property type="term" value="P:lipid catabolic process"/>
    <property type="evidence" value="ECO:0007669"/>
    <property type="project" value="InterPro"/>
</dbReference>
<sequence length="450" mass="49036">MLRTLPRLLLLLLIWSPPLPTTAALIQTLAQLILEADAAAANTTTPFYTPLPPTLDPWYRAPLTYDWAQTDPGLVLKLRQAPLLNLTITNALLAYQLLYRTTDSSYNPSWAVTTLFIPRWQARCSAAAPSLCAHALLSYQLPYDTCNVDASPSYGLHFGEPYGEIADALGLGWFVAVPDYEGPLASYAAGVQAGHATLDGVRAVMQVAGWFGLRMGAAKVALWGYSGGALASEWAAELAGQYAPKMVLAGVALGGLTPNVTSVTEYLNGNEGAGLIPQGLMGIASQHPDAFWWIVSRLKPAVRGLFLSVKGMTAAQAIAAFKYQDIYSYFVGGYQDLHTRVMQMMYNVDGYMGYHGVPRMPVFVYNAINDELSDIRDVDELVDRFCGVGANILYHRNTAGTHTQELVNGRQRAFAWLRSVLDGSYDQLYSAMGCTVLNVTYNLAPWVGWG</sequence>
<protein>
    <recommendedName>
        <fullName evidence="5">Lipase</fullName>
    </recommendedName>
</protein>
<feature type="signal peptide" evidence="2">
    <location>
        <begin position="1"/>
        <end position="23"/>
    </location>
</feature>
<proteinExistence type="predicted"/>
<keyword evidence="1" id="KW-0378">Hydrolase</keyword>
<evidence type="ECO:0000313" key="4">
    <source>
        <dbReference type="Proteomes" id="UP001303889"/>
    </source>
</evidence>
<dbReference type="Pfam" id="PF03583">
    <property type="entry name" value="LIP"/>
    <property type="match status" value="1"/>
</dbReference>
<name>A0AAN6MRP6_9PEZI</name>
<evidence type="ECO:0008006" key="5">
    <source>
        <dbReference type="Google" id="ProtNLM"/>
    </source>
</evidence>
<gene>
    <name evidence="3" type="ORF">C8A05DRAFT_30533</name>
</gene>
<evidence type="ECO:0000256" key="1">
    <source>
        <dbReference type="ARBA" id="ARBA00022801"/>
    </source>
</evidence>
<dbReference type="AlphaFoldDB" id="A0AAN6MRP6"/>
<evidence type="ECO:0000313" key="3">
    <source>
        <dbReference type="EMBL" id="KAK3905649.1"/>
    </source>
</evidence>
<dbReference type="InterPro" id="IPR029058">
    <property type="entry name" value="AB_hydrolase_fold"/>
</dbReference>
<reference evidence="3" key="2">
    <citation type="submission" date="2023-05" db="EMBL/GenBank/DDBJ databases">
        <authorList>
            <consortium name="Lawrence Berkeley National Laboratory"/>
            <person name="Steindorff A."/>
            <person name="Hensen N."/>
            <person name="Bonometti L."/>
            <person name="Westerberg I."/>
            <person name="Brannstrom I.O."/>
            <person name="Guillou S."/>
            <person name="Cros-Aarteil S."/>
            <person name="Calhoun S."/>
            <person name="Haridas S."/>
            <person name="Kuo A."/>
            <person name="Mondo S."/>
            <person name="Pangilinan J."/>
            <person name="Riley R."/>
            <person name="Labutti K."/>
            <person name="Andreopoulos B."/>
            <person name="Lipzen A."/>
            <person name="Chen C."/>
            <person name="Yanf M."/>
            <person name="Daum C."/>
            <person name="Ng V."/>
            <person name="Clum A."/>
            <person name="Ohm R."/>
            <person name="Martin F."/>
            <person name="Silar P."/>
            <person name="Natvig D."/>
            <person name="Lalanne C."/>
            <person name="Gautier V."/>
            <person name="Ament-Velasquez S.L."/>
            <person name="Kruys A."/>
            <person name="Hutchinson M.I."/>
            <person name="Powell A.J."/>
            <person name="Barry K."/>
            <person name="Miller A.N."/>
            <person name="Grigoriev I.V."/>
            <person name="Debuchy R."/>
            <person name="Gladieux P."/>
            <person name="Thoren M.H."/>
            <person name="Johannesson H."/>
        </authorList>
    </citation>
    <scope>NUCLEOTIDE SEQUENCE</scope>
    <source>
        <strain evidence="3">CBS 103.79</strain>
    </source>
</reference>
<dbReference type="EMBL" id="MU855351">
    <property type="protein sequence ID" value="KAK3905649.1"/>
    <property type="molecule type" value="Genomic_DNA"/>
</dbReference>
<organism evidence="3 4">
    <name type="scientific">Staphylotrichum tortipilum</name>
    <dbReference type="NCBI Taxonomy" id="2831512"/>
    <lineage>
        <taxon>Eukaryota</taxon>
        <taxon>Fungi</taxon>
        <taxon>Dikarya</taxon>
        <taxon>Ascomycota</taxon>
        <taxon>Pezizomycotina</taxon>
        <taxon>Sordariomycetes</taxon>
        <taxon>Sordariomycetidae</taxon>
        <taxon>Sordariales</taxon>
        <taxon>Chaetomiaceae</taxon>
        <taxon>Staphylotrichum</taxon>
    </lineage>
</organism>
<dbReference type="PANTHER" id="PTHR34853:SF5">
    <property type="entry name" value="LIP-DOMAIN-CONTAINING PROTEIN-RELATED"/>
    <property type="match status" value="1"/>
</dbReference>
<dbReference type="SUPFAM" id="SSF53474">
    <property type="entry name" value="alpha/beta-Hydrolases"/>
    <property type="match status" value="1"/>
</dbReference>
<dbReference type="PANTHER" id="PTHR34853">
    <property type="match status" value="1"/>
</dbReference>
<keyword evidence="2" id="KW-0732">Signal</keyword>